<dbReference type="Pfam" id="PF22106">
    <property type="entry name" value="NGO1945_C"/>
    <property type="match status" value="1"/>
</dbReference>
<organism evidence="3 4">
    <name type="scientific">Thioalkalivibrio versutus</name>
    <dbReference type="NCBI Taxonomy" id="106634"/>
    <lineage>
        <taxon>Bacteria</taxon>
        <taxon>Pseudomonadati</taxon>
        <taxon>Pseudomonadota</taxon>
        <taxon>Gammaproteobacteria</taxon>
        <taxon>Chromatiales</taxon>
        <taxon>Ectothiorhodospiraceae</taxon>
        <taxon>Thioalkalivibrio</taxon>
    </lineage>
</organism>
<dbReference type="InterPro" id="IPR018640">
    <property type="entry name" value="DUF2063"/>
</dbReference>
<dbReference type="OrthoDB" id="4146344at2"/>
<dbReference type="Gene3D" id="1.10.150.690">
    <property type="entry name" value="DUF2063"/>
    <property type="match status" value="1"/>
</dbReference>
<feature type="domain" description="NGO1945-like C-terminal" evidence="2">
    <location>
        <begin position="146"/>
        <end position="240"/>
    </location>
</feature>
<feature type="domain" description="Putative DNA-binding" evidence="1">
    <location>
        <begin position="8"/>
        <end position="94"/>
    </location>
</feature>
<dbReference type="InterPro" id="IPR044922">
    <property type="entry name" value="DUF2063_N_sf"/>
</dbReference>
<dbReference type="RefSeq" id="WP_047251295.1">
    <property type="nucleotide sequence ID" value="NZ_CP011367.1"/>
</dbReference>
<evidence type="ECO:0000313" key="3">
    <source>
        <dbReference type="EMBL" id="AKJ95306.1"/>
    </source>
</evidence>
<evidence type="ECO:0000259" key="2">
    <source>
        <dbReference type="Pfam" id="PF22106"/>
    </source>
</evidence>
<dbReference type="Gene3D" id="3.90.930.50">
    <property type="match status" value="1"/>
</dbReference>
<dbReference type="Proteomes" id="UP000064201">
    <property type="component" value="Chromosome"/>
</dbReference>
<sequence>MPEADFQQVQEAFARHLRDPERYPPPEGIESRRLAIYRRLFFNNVANLLARGFPVLRGLLEAAAWEQLVRDFYRDHGSETPYFPQLAAEFVRYLAEERPAQPGDLPFLAELAHYERVETELVYADATPPPEVEPDGDLMIQVPVFSQAARLLAYEYPVHRIGADFQPDQPGEVPTYLLAYRTGEERVRFAELNPLGARLLWRVIETPATGDEQIRRVAGDFGLERSDELVASGRRLLEHYRGLGAILGTRTDRASA</sequence>
<keyword evidence="4" id="KW-1185">Reference proteome</keyword>
<dbReference type="InterPro" id="IPR054098">
    <property type="entry name" value="NGO1945-like_C"/>
</dbReference>
<dbReference type="EMBL" id="CP011367">
    <property type="protein sequence ID" value="AKJ95306.1"/>
    <property type="molecule type" value="Genomic_DNA"/>
</dbReference>
<proteinExistence type="predicted"/>
<dbReference type="STRING" id="106634.TVD_08005"/>
<dbReference type="Pfam" id="PF09836">
    <property type="entry name" value="DUF2063"/>
    <property type="match status" value="1"/>
</dbReference>
<accession>A0A0G3G903</accession>
<dbReference type="AlphaFoldDB" id="A0A0G3G903"/>
<protein>
    <submittedName>
        <fullName evidence="3">Uncharacterized protein</fullName>
    </submittedName>
</protein>
<gene>
    <name evidence="3" type="ORF">TVD_08005</name>
</gene>
<name>A0A0G3G903_9GAMM</name>
<dbReference type="PATRIC" id="fig|106634.4.peg.1632"/>
<evidence type="ECO:0000313" key="4">
    <source>
        <dbReference type="Proteomes" id="UP000064201"/>
    </source>
</evidence>
<dbReference type="KEGG" id="tvr:TVD_08005"/>
<reference evidence="3 4" key="1">
    <citation type="submission" date="2015-04" db="EMBL/GenBank/DDBJ databases">
        <title>Complete Sequence for the Genome of the Thioalkalivibrio versutus D301.</title>
        <authorList>
            <person name="Mu T."/>
            <person name="Zhou J."/>
            <person name="Xu X."/>
        </authorList>
    </citation>
    <scope>NUCLEOTIDE SEQUENCE [LARGE SCALE GENOMIC DNA]</scope>
    <source>
        <strain evidence="3 4">D301</strain>
    </source>
</reference>
<evidence type="ECO:0000259" key="1">
    <source>
        <dbReference type="Pfam" id="PF09836"/>
    </source>
</evidence>